<dbReference type="GO" id="GO:0016746">
    <property type="term" value="F:acyltransferase activity"/>
    <property type="evidence" value="ECO:0007669"/>
    <property type="project" value="UniProtKB-KW"/>
</dbReference>
<reference evidence="2" key="1">
    <citation type="journal article" date="2019" name="Int. J. Syst. Evol. Microbiol.">
        <title>The Global Catalogue of Microorganisms (GCM) 10K type strain sequencing project: providing services to taxonomists for standard genome sequencing and annotation.</title>
        <authorList>
            <consortium name="The Broad Institute Genomics Platform"/>
            <consortium name="The Broad Institute Genome Sequencing Center for Infectious Disease"/>
            <person name="Wu L."/>
            <person name="Ma J."/>
        </authorList>
    </citation>
    <scope>NUCLEOTIDE SEQUENCE [LARGE SCALE GENOMIC DNA]</scope>
    <source>
        <strain evidence="2">CCUG 62215</strain>
    </source>
</reference>
<comment type="caution">
    <text evidence="1">The sequence shown here is derived from an EMBL/GenBank/DDBJ whole genome shotgun (WGS) entry which is preliminary data.</text>
</comment>
<dbReference type="RefSeq" id="WP_386128565.1">
    <property type="nucleotide sequence ID" value="NZ_JBHTJL010000009.1"/>
</dbReference>
<dbReference type="InterPro" id="IPR016181">
    <property type="entry name" value="Acyl_CoA_acyltransferase"/>
</dbReference>
<dbReference type="EMBL" id="JBHTJL010000009">
    <property type="protein sequence ID" value="MFD1062577.1"/>
    <property type="molecule type" value="Genomic_DNA"/>
</dbReference>
<keyword evidence="2" id="KW-1185">Reference proteome</keyword>
<protein>
    <submittedName>
        <fullName evidence="1">GNAT family N-acetyltransferase</fullName>
        <ecNumber evidence="1">2.3.1.-</ecNumber>
    </submittedName>
</protein>
<dbReference type="Pfam" id="PF13527">
    <property type="entry name" value="Acetyltransf_9"/>
    <property type="match status" value="1"/>
</dbReference>
<name>A0ABW3N569_9FLAO</name>
<dbReference type="Gene3D" id="3.40.630.30">
    <property type="match status" value="1"/>
</dbReference>
<evidence type="ECO:0000313" key="1">
    <source>
        <dbReference type="EMBL" id="MFD1062577.1"/>
    </source>
</evidence>
<proteinExistence type="predicted"/>
<keyword evidence="1" id="KW-0808">Transferase</keyword>
<gene>
    <name evidence="1" type="ORF">ACFQ1Q_04905</name>
</gene>
<dbReference type="EC" id="2.3.1.-" evidence="1"/>
<sequence length="309" mass="35992">MAYYYKLVSEDNIADIQYLIKAVYQQDRDLKIIKKKYDTSAFGHYTIGYIAYSVEDNLPAAYYGVFPCEFTYNNKVYLAAQSGDTMTHPNHRKKGLFVNLAKQTYDRAKELGIEFVFGFPGEASYYGFVKKLEWQHKEDICKFSFLAPCLPYSLIQKIIKPQNYLAWCNFILKPFKSKTYPYSNKGNENPHLLRNDDYYKYKDKNGNYNIKFLGLNVWFQVKGYNFIVADVLSKSSTKPSKIIFKLRVLAFYLGIPRVLFHVSNNSALNKILNQRFTSEKGLAIGYIDLLNTTLPLEQLNFTYSDFDTF</sequence>
<dbReference type="SUPFAM" id="SSF55729">
    <property type="entry name" value="Acyl-CoA N-acyltransferases (Nat)"/>
    <property type="match status" value="1"/>
</dbReference>
<organism evidence="1 2">
    <name type="scientific">Winogradskyella litorisediminis</name>
    <dbReference type="NCBI Taxonomy" id="1156618"/>
    <lineage>
        <taxon>Bacteria</taxon>
        <taxon>Pseudomonadati</taxon>
        <taxon>Bacteroidota</taxon>
        <taxon>Flavobacteriia</taxon>
        <taxon>Flavobacteriales</taxon>
        <taxon>Flavobacteriaceae</taxon>
        <taxon>Winogradskyella</taxon>
    </lineage>
</organism>
<evidence type="ECO:0000313" key="2">
    <source>
        <dbReference type="Proteomes" id="UP001597013"/>
    </source>
</evidence>
<keyword evidence="1" id="KW-0012">Acyltransferase</keyword>
<dbReference type="Proteomes" id="UP001597013">
    <property type="component" value="Unassembled WGS sequence"/>
</dbReference>
<accession>A0ABW3N569</accession>